<dbReference type="InterPro" id="IPR004619">
    <property type="entry name" value="Type_III_PanK"/>
</dbReference>
<dbReference type="GO" id="GO:0004594">
    <property type="term" value="F:pantothenate kinase activity"/>
    <property type="evidence" value="ECO:0007669"/>
    <property type="project" value="UniProtKB-UniRule"/>
</dbReference>
<dbReference type="Gene3D" id="3.30.420.40">
    <property type="match status" value="2"/>
</dbReference>
<comment type="pathway">
    <text evidence="4 16">Cofactor biosynthesis; coenzyme A biosynthesis; CoA from (R)-pantothenate: step 1/5.</text>
</comment>
<sequence>MIFAVDIGNTNVVIGIFEKGSNNIVCNFRVQSSTSRTTDEYAAIIMRLMESEGVKPSDISGVIIASVVPRLIFTFTKFARKYLDKDALVIAPGVKTGIPIKMENPKEVGADRIVNAVAVKVKHGYPAIVVDFGTATTFDVISRNGDYIGGVISPGIKLSAQILHSNTAKLPEVEIERVDTIIGKNTIHSIQSGIYYGYLEMVDGIIRRILEEEFDGENIPVISTGGLGSVFAEESKYIKRYEPNLTLEGLKIIYEKNI</sequence>
<organism evidence="17 18">
    <name type="scientific">Seleniivibrio woodruffii</name>
    <dbReference type="NCBI Taxonomy" id="1078050"/>
    <lineage>
        <taxon>Bacteria</taxon>
        <taxon>Pseudomonadati</taxon>
        <taxon>Deferribacterota</taxon>
        <taxon>Deferribacteres</taxon>
        <taxon>Deferribacterales</taxon>
        <taxon>Geovibrionaceae</taxon>
        <taxon>Seleniivibrio</taxon>
    </lineage>
</organism>
<feature type="binding site" evidence="16">
    <location>
        <position position="134"/>
    </location>
    <ligand>
        <name>ATP</name>
        <dbReference type="ChEBI" id="CHEBI:30616"/>
    </ligand>
</feature>
<comment type="cofactor">
    <cofactor evidence="16">
        <name>NH4(+)</name>
        <dbReference type="ChEBI" id="CHEBI:28938"/>
    </cofactor>
    <cofactor evidence="16">
        <name>K(+)</name>
        <dbReference type="ChEBI" id="CHEBI:29103"/>
    </cofactor>
    <text evidence="16">A monovalent cation. Ammonium or potassium.</text>
</comment>
<feature type="binding site" evidence="16">
    <location>
        <begin position="6"/>
        <end position="13"/>
    </location>
    <ligand>
        <name>ATP</name>
        <dbReference type="ChEBI" id="CHEBI:30616"/>
    </ligand>
</feature>
<dbReference type="GO" id="GO:0046872">
    <property type="term" value="F:metal ion binding"/>
    <property type="evidence" value="ECO:0007669"/>
    <property type="project" value="UniProtKB-KW"/>
</dbReference>
<reference evidence="17 18" key="1">
    <citation type="submission" date="2019-03" db="EMBL/GenBank/DDBJ databases">
        <title>Genomic Encyclopedia of Type Strains, Phase IV (KMG-IV): sequencing the most valuable type-strain genomes for metagenomic binning, comparative biology and taxonomic classification.</title>
        <authorList>
            <person name="Goeker M."/>
        </authorList>
    </citation>
    <scope>NUCLEOTIDE SEQUENCE [LARGE SCALE GENOMIC DNA]</scope>
    <source>
        <strain evidence="17 18">DSM 24984</strain>
    </source>
</reference>
<evidence type="ECO:0000256" key="14">
    <source>
        <dbReference type="ARBA" id="ARBA00038036"/>
    </source>
</evidence>
<evidence type="ECO:0000256" key="10">
    <source>
        <dbReference type="ARBA" id="ARBA00022777"/>
    </source>
</evidence>
<feature type="binding site" evidence="16">
    <location>
        <position position="131"/>
    </location>
    <ligand>
        <name>K(+)</name>
        <dbReference type="ChEBI" id="CHEBI:29103"/>
    </ligand>
</feature>
<keyword evidence="18" id="KW-1185">Reference proteome</keyword>
<keyword evidence="11 16" id="KW-0067">ATP-binding</keyword>
<dbReference type="NCBIfam" id="NF009848">
    <property type="entry name" value="PRK13318.1-6"/>
    <property type="match status" value="1"/>
</dbReference>
<name>A0A4R1K9E0_9BACT</name>
<comment type="function">
    <text evidence="16">Catalyzes the phosphorylation of pantothenate (Pan), the first step in CoA biosynthesis.</text>
</comment>
<dbReference type="GO" id="GO:0005737">
    <property type="term" value="C:cytoplasm"/>
    <property type="evidence" value="ECO:0007669"/>
    <property type="project" value="UniProtKB-SubCell"/>
</dbReference>
<evidence type="ECO:0000313" key="17">
    <source>
        <dbReference type="EMBL" id="TCK60637.1"/>
    </source>
</evidence>
<gene>
    <name evidence="16" type="primary">coaX</name>
    <name evidence="17" type="ORF">C8D98_1515</name>
</gene>
<dbReference type="EMBL" id="SMGG01000004">
    <property type="protein sequence ID" value="TCK60637.1"/>
    <property type="molecule type" value="Genomic_DNA"/>
</dbReference>
<dbReference type="GO" id="GO:0015937">
    <property type="term" value="P:coenzyme A biosynthetic process"/>
    <property type="evidence" value="ECO:0007669"/>
    <property type="project" value="UniProtKB-UniRule"/>
</dbReference>
<keyword evidence="7 16" id="KW-0963">Cytoplasm</keyword>
<evidence type="ECO:0000256" key="1">
    <source>
        <dbReference type="ARBA" id="ARBA00001206"/>
    </source>
</evidence>
<evidence type="ECO:0000313" key="18">
    <source>
        <dbReference type="Proteomes" id="UP000294614"/>
    </source>
</evidence>
<evidence type="ECO:0000256" key="6">
    <source>
        <dbReference type="ARBA" id="ARBA00012102"/>
    </source>
</evidence>
<keyword evidence="13 16" id="KW-0173">Coenzyme A biosynthesis</keyword>
<accession>A0A4R1K9E0</accession>
<dbReference type="NCBIfam" id="TIGR00671">
    <property type="entry name" value="baf"/>
    <property type="match status" value="1"/>
</dbReference>
<dbReference type="Proteomes" id="UP000294614">
    <property type="component" value="Unassembled WGS sequence"/>
</dbReference>
<dbReference type="RefSeq" id="WP_132873486.1">
    <property type="nucleotide sequence ID" value="NZ_SMGG01000004.1"/>
</dbReference>
<dbReference type="OrthoDB" id="9804707at2"/>
<evidence type="ECO:0000256" key="16">
    <source>
        <dbReference type="HAMAP-Rule" id="MF_01274"/>
    </source>
</evidence>
<dbReference type="PANTHER" id="PTHR34265:SF1">
    <property type="entry name" value="TYPE III PANTOTHENATE KINASE"/>
    <property type="match status" value="1"/>
</dbReference>
<dbReference type="PANTHER" id="PTHR34265">
    <property type="entry name" value="TYPE III PANTOTHENATE KINASE"/>
    <property type="match status" value="1"/>
</dbReference>
<dbReference type="InterPro" id="IPR043129">
    <property type="entry name" value="ATPase_NBD"/>
</dbReference>
<dbReference type="UniPathway" id="UPA00241">
    <property type="reaction ID" value="UER00352"/>
</dbReference>
<comment type="cofactor">
    <cofactor evidence="2">
        <name>K(+)</name>
        <dbReference type="ChEBI" id="CHEBI:29103"/>
    </cofactor>
</comment>
<evidence type="ECO:0000256" key="7">
    <source>
        <dbReference type="ARBA" id="ARBA00022490"/>
    </source>
</evidence>
<dbReference type="HAMAP" id="MF_01274">
    <property type="entry name" value="Pantothen_kinase_3"/>
    <property type="match status" value="1"/>
</dbReference>
<comment type="caution">
    <text evidence="16">Lacks conserved residue(s) required for the propagation of feature annotation.</text>
</comment>
<evidence type="ECO:0000256" key="5">
    <source>
        <dbReference type="ARBA" id="ARBA00011738"/>
    </source>
</evidence>
<keyword evidence="9 16" id="KW-0547">Nucleotide-binding</keyword>
<feature type="binding site" evidence="16">
    <location>
        <begin position="109"/>
        <end position="112"/>
    </location>
    <ligand>
        <name>substrate</name>
    </ligand>
</feature>
<evidence type="ECO:0000256" key="13">
    <source>
        <dbReference type="ARBA" id="ARBA00022993"/>
    </source>
</evidence>
<comment type="subunit">
    <text evidence="5 16">Homodimer.</text>
</comment>
<comment type="caution">
    <text evidence="17">The sequence shown here is derived from an EMBL/GenBank/DDBJ whole genome shotgun (WGS) entry which is preliminary data.</text>
</comment>
<evidence type="ECO:0000256" key="3">
    <source>
        <dbReference type="ARBA" id="ARBA00004496"/>
    </source>
</evidence>
<dbReference type="SUPFAM" id="SSF53067">
    <property type="entry name" value="Actin-like ATPase domain"/>
    <property type="match status" value="2"/>
</dbReference>
<dbReference type="Pfam" id="PF03309">
    <property type="entry name" value="Pan_kinase"/>
    <property type="match status" value="1"/>
</dbReference>
<dbReference type="EC" id="2.7.1.33" evidence="6 16"/>
<keyword evidence="16" id="KW-0479">Metal-binding</keyword>
<comment type="catalytic activity">
    <reaction evidence="1 16">
        <text>(R)-pantothenate + ATP = (R)-4'-phosphopantothenate + ADP + H(+)</text>
        <dbReference type="Rhea" id="RHEA:16373"/>
        <dbReference type="ChEBI" id="CHEBI:10986"/>
        <dbReference type="ChEBI" id="CHEBI:15378"/>
        <dbReference type="ChEBI" id="CHEBI:29032"/>
        <dbReference type="ChEBI" id="CHEBI:30616"/>
        <dbReference type="ChEBI" id="CHEBI:456216"/>
        <dbReference type="EC" id="2.7.1.33"/>
    </reaction>
</comment>
<evidence type="ECO:0000256" key="12">
    <source>
        <dbReference type="ARBA" id="ARBA00022958"/>
    </source>
</evidence>
<keyword evidence="8 16" id="KW-0808">Transferase</keyword>
<protein>
    <recommendedName>
        <fullName evidence="15 16">Type III pantothenate kinase</fullName>
        <ecNumber evidence="6 16">2.7.1.33</ecNumber>
    </recommendedName>
    <alternativeName>
        <fullName evidence="16">PanK-III</fullName>
    </alternativeName>
    <alternativeName>
        <fullName evidence="16">Pantothenic acid kinase</fullName>
    </alternativeName>
</protein>
<evidence type="ECO:0000256" key="4">
    <source>
        <dbReference type="ARBA" id="ARBA00005225"/>
    </source>
</evidence>
<evidence type="ECO:0000256" key="9">
    <source>
        <dbReference type="ARBA" id="ARBA00022741"/>
    </source>
</evidence>
<feature type="active site" description="Proton acceptor" evidence="16">
    <location>
        <position position="111"/>
    </location>
</feature>
<comment type="similarity">
    <text evidence="14 16">Belongs to the type III pantothenate kinase family.</text>
</comment>
<dbReference type="AlphaFoldDB" id="A0A4R1K9E0"/>
<proteinExistence type="inferred from homology"/>
<feature type="binding site" evidence="16">
    <location>
        <position position="186"/>
    </location>
    <ligand>
        <name>substrate</name>
    </ligand>
</feature>
<evidence type="ECO:0000256" key="11">
    <source>
        <dbReference type="ARBA" id="ARBA00022840"/>
    </source>
</evidence>
<dbReference type="CDD" id="cd24015">
    <property type="entry name" value="ASKHA_NBD_PanK-III"/>
    <property type="match status" value="1"/>
</dbReference>
<dbReference type="NCBIfam" id="NF009855">
    <property type="entry name" value="PRK13321.1"/>
    <property type="match status" value="1"/>
</dbReference>
<dbReference type="GO" id="GO:0005524">
    <property type="term" value="F:ATP binding"/>
    <property type="evidence" value="ECO:0007669"/>
    <property type="project" value="UniProtKB-UniRule"/>
</dbReference>
<keyword evidence="10 16" id="KW-0418">Kinase</keyword>
<evidence type="ECO:0000256" key="8">
    <source>
        <dbReference type="ARBA" id="ARBA00022679"/>
    </source>
</evidence>
<evidence type="ECO:0000256" key="15">
    <source>
        <dbReference type="ARBA" id="ARBA00040883"/>
    </source>
</evidence>
<comment type="subcellular location">
    <subcellularLocation>
        <location evidence="3 16">Cytoplasm</location>
    </subcellularLocation>
</comment>
<evidence type="ECO:0000256" key="2">
    <source>
        <dbReference type="ARBA" id="ARBA00001958"/>
    </source>
</evidence>
<keyword evidence="12 16" id="KW-0630">Potassium</keyword>